<feature type="domain" description="C2" evidence="4">
    <location>
        <begin position="75"/>
        <end position="191"/>
    </location>
</feature>
<dbReference type="FunFam" id="2.60.40.150:FF:000256">
    <property type="entry name" value="Predicted protein"/>
    <property type="match status" value="1"/>
</dbReference>
<dbReference type="GO" id="GO:0046928">
    <property type="term" value="P:regulation of neurotransmitter secretion"/>
    <property type="evidence" value="ECO:0007669"/>
    <property type="project" value="TreeGrafter"/>
</dbReference>
<feature type="region of interest" description="Disordered" evidence="3">
    <location>
        <begin position="218"/>
        <end position="276"/>
    </location>
</feature>
<dbReference type="WBParaSite" id="L893_g32333.t1">
    <property type="protein sequence ID" value="L893_g32333.t1"/>
    <property type="gene ID" value="L893_g32333"/>
</dbReference>
<feature type="compositionally biased region" description="Basic and acidic residues" evidence="3">
    <location>
        <begin position="73"/>
        <end position="84"/>
    </location>
</feature>
<dbReference type="GO" id="GO:0030672">
    <property type="term" value="C:synaptic vesicle membrane"/>
    <property type="evidence" value="ECO:0007669"/>
    <property type="project" value="TreeGrafter"/>
</dbReference>
<evidence type="ECO:0000256" key="2">
    <source>
        <dbReference type="ARBA" id="ARBA00022837"/>
    </source>
</evidence>
<dbReference type="CDD" id="cd04042">
    <property type="entry name" value="C2A_MCTP_PRT"/>
    <property type="match status" value="1"/>
</dbReference>
<evidence type="ECO:0000313" key="6">
    <source>
        <dbReference type="WBParaSite" id="L893_g32333.t1"/>
    </source>
</evidence>
<dbReference type="PROSITE" id="PS50004">
    <property type="entry name" value="C2"/>
    <property type="match status" value="1"/>
</dbReference>
<dbReference type="InterPro" id="IPR035892">
    <property type="entry name" value="C2_domain_sf"/>
</dbReference>
<dbReference type="PANTHER" id="PTHR45911:SF4">
    <property type="entry name" value="MULTIPLE C2 AND TRANSMEMBRANE DOMAIN-CONTAINING PROTEIN"/>
    <property type="match status" value="1"/>
</dbReference>
<keyword evidence="2" id="KW-0106">Calcium</keyword>
<accession>A0A1I8A3Y5</accession>
<feature type="compositionally biased region" description="Acidic residues" evidence="3">
    <location>
        <begin position="58"/>
        <end position="72"/>
    </location>
</feature>
<sequence>MASKALINRIVKRWSHSDPKIDEYEELVQSEGGGSEAPEWKSKIVKFKEKHALSMIADQDEPPSDEEALGEAEPEKGVQEEPVEEPKPFVTFLLKVNLKDGKNLVIRDASGSSDPYVKFKYRGKTYYKSNTVFKNLNPVWDEEFALLIDDPTYPMELEVFDFDRFMVDDFMGGAVVDLSLLKLFEPTEFKLELRDESGNCEEPDMGHVNLTVTIVPQTESEKEEVSPGPHGVPINPGLSRGHPLGRQRLPRQIRSQSPKSTHPSCPSVLSTPCSAC</sequence>
<reference evidence="6" key="1">
    <citation type="submission" date="2016-11" db="UniProtKB">
        <authorList>
            <consortium name="WormBaseParasite"/>
        </authorList>
    </citation>
    <scope>IDENTIFICATION</scope>
</reference>
<dbReference type="SMART" id="SM00239">
    <property type="entry name" value="C2"/>
    <property type="match status" value="1"/>
</dbReference>
<keyword evidence="1" id="KW-0479">Metal-binding</keyword>
<organism evidence="5 6">
    <name type="scientific">Steinernema glaseri</name>
    <dbReference type="NCBI Taxonomy" id="37863"/>
    <lineage>
        <taxon>Eukaryota</taxon>
        <taxon>Metazoa</taxon>
        <taxon>Ecdysozoa</taxon>
        <taxon>Nematoda</taxon>
        <taxon>Chromadorea</taxon>
        <taxon>Rhabditida</taxon>
        <taxon>Tylenchina</taxon>
        <taxon>Panagrolaimomorpha</taxon>
        <taxon>Strongyloidoidea</taxon>
        <taxon>Steinernematidae</taxon>
        <taxon>Steinernema</taxon>
    </lineage>
</organism>
<dbReference type="Proteomes" id="UP000095287">
    <property type="component" value="Unplaced"/>
</dbReference>
<protein>
    <submittedName>
        <fullName evidence="6">C2 domain-containing protein</fullName>
    </submittedName>
</protein>
<evidence type="ECO:0000313" key="5">
    <source>
        <dbReference type="Proteomes" id="UP000095287"/>
    </source>
</evidence>
<feature type="region of interest" description="Disordered" evidence="3">
    <location>
        <begin position="55"/>
        <end position="84"/>
    </location>
</feature>
<name>A0A1I8A3Y5_9BILA</name>
<dbReference type="AlphaFoldDB" id="A0A1I8A3Y5"/>
<dbReference type="InterPro" id="IPR000008">
    <property type="entry name" value="C2_dom"/>
</dbReference>
<evidence type="ECO:0000256" key="1">
    <source>
        <dbReference type="ARBA" id="ARBA00022723"/>
    </source>
</evidence>
<evidence type="ECO:0000256" key="3">
    <source>
        <dbReference type="SAM" id="MobiDB-lite"/>
    </source>
</evidence>
<evidence type="ECO:0000259" key="4">
    <source>
        <dbReference type="PROSITE" id="PS50004"/>
    </source>
</evidence>
<dbReference type="PANTHER" id="PTHR45911">
    <property type="entry name" value="C2 DOMAIN-CONTAINING PROTEIN"/>
    <property type="match status" value="1"/>
</dbReference>
<dbReference type="Pfam" id="PF00168">
    <property type="entry name" value="C2"/>
    <property type="match status" value="1"/>
</dbReference>
<dbReference type="PRINTS" id="PR00360">
    <property type="entry name" value="C2DOMAIN"/>
</dbReference>
<keyword evidence="5" id="KW-1185">Reference proteome</keyword>
<dbReference type="GO" id="GO:0005509">
    <property type="term" value="F:calcium ion binding"/>
    <property type="evidence" value="ECO:0007669"/>
    <property type="project" value="TreeGrafter"/>
</dbReference>
<proteinExistence type="predicted"/>
<dbReference type="SUPFAM" id="SSF49562">
    <property type="entry name" value="C2 domain (Calcium/lipid-binding domain, CaLB)"/>
    <property type="match status" value="1"/>
</dbReference>
<feature type="compositionally biased region" description="Polar residues" evidence="3">
    <location>
        <begin position="253"/>
        <end position="276"/>
    </location>
</feature>
<dbReference type="Gene3D" id="2.60.40.150">
    <property type="entry name" value="C2 domain"/>
    <property type="match status" value="1"/>
</dbReference>